<evidence type="ECO:0000313" key="1">
    <source>
        <dbReference type="EMBL" id="KAB8139282.1"/>
    </source>
</evidence>
<dbReference type="Proteomes" id="UP000480246">
    <property type="component" value="Unassembled WGS sequence"/>
</dbReference>
<gene>
    <name evidence="1" type="ORF">F9U64_01265</name>
</gene>
<sequence>MENKQTQTLKTFEINSTKDQVIVVKDGKAAIFQPQTGHGTINVEFRGGRIKDFKPQTTYTHVDNEQLN</sequence>
<keyword evidence="2" id="KW-1185">Reference proteome</keyword>
<dbReference type="AlphaFoldDB" id="A0A7C8L130"/>
<evidence type="ECO:0000313" key="2">
    <source>
        <dbReference type="Proteomes" id="UP000480246"/>
    </source>
</evidence>
<reference evidence="1 2" key="1">
    <citation type="submission" date="2019-10" db="EMBL/GenBank/DDBJ databases">
        <title>Gracilibacillus sp. nov. isolated from rice seeds.</title>
        <authorList>
            <person name="He S."/>
        </authorList>
    </citation>
    <scope>NUCLEOTIDE SEQUENCE [LARGE SCALE GENOMIC DNA]</scope>
    <source>
        <strain evidence="1 2">TD8</strain>
    </source>
</reference>
<name>A0A7C8L130_9BACI</name>
<protein>
    <submittedName>
        <fullName evidence="1">Uncharacterized protein</fullName>
    </submittedName>
</protein>
<organism evidence="1 2">
    <name type="scientific">Gracilibacillus oryzae</name>
    <dbReference type="NCBI Taxonomy" id="1672701"/>
    <lineage>
        <taxon>Bacteria</taxon>
        <taxon>Bacillati</taxon>
        <taxon>Bacillota</taxon>
        <taxon>Bacilli</taxon>
        <taxon>Bacillales</taxon>
        <taxon>Bacillaceae</taxon>
        <taxon>Gracilibacillus</taxon>
    </lineage>
</organism>
<proteinExistence type="predicted"/>
<accession>A0A7C8L130</accession>
<dbReference type="RefSeq" id="WP_153400960.1">
    <property type="nucleotide sequence ID" value="NZ_ML762424.1"/>
</dbReference>
<dbReference type="EMBL" id="WEID01000005">
    <property type="protein sequence ID" value="KAB8139282.1"/>
    <property type="molecule type" value="Genomic_DNA"/>
</dbReference>
<comment type="caution">
    <text evidence="1">The sequence shown here is derived from an EMBL/GenBank/DDBJ whole genome shotgun (WGS) entry which is preliminary data.</text>
</comment>